<dbReference type="AlphaFoldDB" id="A0A6N9YM30"/>
<comment type="caution">
    <text evidence="1">The sequence shown here is derived from an EMBL/GenBank/DDBJ whole genome shotgun (WGS) entry which is preliminary data.</text>
</comment>
<accession>A0A6N9YM30</accession>
<name>A0A6N9YM30_9ACTN</name>
<organism evidence="1 2">
    <name type="scientific">Phytoactinopolyspora alkaliphila</name>
    <dbReference type="NCBI Taxonomy" id="1783498"/>
    <lineage>
        <taxon>Bacteria</taxon>
        <taxon>Bacillati</taxon>
        <taxon>Actinomycetota</taxon>
        <taxon>Actinomycetes</taxon>
        <taxon>Jiangellales</taxon>
        <taxon>Jiangellaceae</taxon>
        <taxon>Phytoactinopolyspora</taxon>
    </lineage>
</organism>
<reference evidence="1 2" key="1">
    <citation type="submission" date="2020-02" db="EMBL/GenBank/DDBJ databases">
        <authorList>
            <person name="Li X.-J."/>
            <person name="Feng X.-M."/>
        </authorList>
    </citation>
    <scope>NUCLEOTIDE SEQUENCE [LARGE SCALE GENOMIC DNA]</scope>
    <source>
        <strain evidence="1 2">CGMCC 4.7225</strain>
    </source>
</reference>
<dbReference type="RefSeq" id="WP_163818759.1">
    <property type="nucleotide sequence ID" value="NZ_JAAGOB010000005.1"/>
</dbReference>
<protein>
    <submittedName>
        <fullName evidence="1">Uncharacterized protein</fullName>
    </submittedName>
</protein>
<keyword evidence="2" id="KW-1185">Reference proteome</keyword>
<dbReference type="EMBL" id="JAAGOB010000005">
    <property type="protein sequence ID" value="NED96015.1"/>
    <property type="molecule type" value="Genomic_DNA"/>
</dbReference>
<evidence type="ECO:0000313" key="2">
    <source>
        <dbReference type="Proteomes" id="UP000469185"/>
    </source>
</evidence>
<evidence type="ECO:0000313" key="1">
    <source>
        <dbReference type="EMBL" id="NED96015.1"/>
    </source>
</evidence>
<gene>
    <name evidence="1" type="ORF">G1H11_11910</name>
</gene>
<dbReference type="Proteomes" id="UP000469185">
    <property type="component" value="Unassembled WGS sequence"/>
</dbReference>
<sequence length="73" mass="8376">MGIAQGFDYTERADGTVIITHRGKPATTLRGRRAREFLDEVDGEPQEVMARWTGNYKHGNERVARLHPRNRGR</sequence>
<proteinExistence type="predicted"/>